<evidence type="ECO:0000256" key="1">
    <source>
        <dbReference type="ARBA" id="ARBA00004141"/>
    </source>
</evidence>
<keyword evidence="4 6" id="KW-0472">Membrane</keyword>
<dbReference type="Proteomes" id="UP000598174">
    <property type="component" value="Unassembled WGS sequence"/>
</dbReference>
<evidence type="ECO:0000256" key="3">
    <source>
        <dbReference type="ARBA" id="ARBA00022989"/>
    </source>
</evidence>
<evidence type="ECO:0000256" key="5">
    <source>
        <dbReference type="SAM" id="MobiDB-lite"/>
    </source>
</evidence>
<dbReference type="RefSeq" id="WP_203819454.1">
    <property type="nucleotide sequence ID" value="NZ_BAAABP010000063.1"/>
</dbReference>
<dbReference type="GO" id="GO:0016020">
    <property type="term" value="C:membrane"/>
    <property type="evidence" value="ECO:0007669"/>
    <property type="project" value="UniProtKB-SubCell"/>
</dbReference>
<organism evidence="8 9">
    <name type="scientific">Paractinoplanes ferrugineus</name>
    <dbReference type="NCBI Taxonomy" id="113564"/>
    <lineage>
        <taxon>Bacteria</taxon>
        <taxon>Bacillati</taxon>
        <taxon>Actinomycetota</taxon>
        <taxon>Actinomycetes</taxon>
        <taxon>Micromonosporales</taxon>
        <taxon>Micromonosporaceae</taxon>
        <taxon>Paractinoplanes</taxon>
    </lineage>
</organism>
<feature type="region of interest" description="Disordered" evidence="5">
    <location>
        <begin position="1"/>
        <end position="20"/>
    </location>
</feature>
<evidence type="ECO:0000256" key="6">
    <source>
        <dbReference type="SAM" id="Phobius"/>
    </source>
</evidence>
<evidence type="ECO:0000256" key="4">
    <source>
        <dbReference type="ARBA" id="ARBA00023136"/>
    </source>
</evidence>
<dbReference type="AlphaFoldDB" id="A0A919J1Y1"/>
<evidence type="ECO:0000259" key="7">
    <source>
        <dbReference type="Pfam" id="PF06271"/>
    </source>
</evidence>
<gene>
    <name evidence="8" type="ORF">Afe05nite_48400</name>
</gene>
<feature type="transmembrane region" description="Helical" evidence="6">
    <location>
        <begin position="66"/>
        <end position="86"/>
    </location>
</feature>
<feature type="compositionally biased region" description="Basic and acidic residues" evidence="5">
    <location>
        <begin position="1"/>
        <end position="11"/>
    </location>
</feature>
<dbReference type="EMBL" id="BOMM01000045">
    <property type="protein sequence ID" value="GIE13000.1"/>
    <property type="molecule type" value="Genomic_DNA"/>
</dbReference>
<protein>
    <recommendedName>
        <fullName evidence="7">RDD domain-containing protein</fullName>
    </recommendedName>
</protein>
<feature type="domain" description="RDD" evidence="7">
    <location>
        <begin position="58"/>
        <end position="162"/>
    </location>
</feature>
<dbReference type="InterPro" id="IPR010432">
    <property type="entry name" value="RDD"/>
</dbReference>
<accession>A0A919J1Y1</accession>
<evidence type="ECO:0000313" key="9">
    <source>
        <dbReference type="Proteomes" id="UP000598174"/>
    </source>
</evidence>
<proteinExistence type="predicted"/>
<reference evidence="8" key="1">
    <citation type="submission" date="2021-01" db="EMBL/GenBank/DDBJ databases">
        <title>Whole genome shotgun sequence of Actinoplanes ferrugineus NBRC 15555.</title>
        <authorList>
            <person name="Komaki H."/>
            <person name="Tamura T."/>
        </authorList>
    </citation>
    <scope>NUCLEOTIDE SEQUENCE</scope>
    <source>
        <strain evidence="8">NBRC 15555</strain>
    </source>
</reference>
<name>A0A919J1Y1_9ACTN</name>
<evidence type="ECO:0000313" key="8">
    <source>
        <dbReference type="EMBL" id="GIE13000.1"/>
    </source>
</evidence>
<comment type="caution">
    <text evidence="8">The sequence shown here is derived from an EMBL/GenBank/DDBJ whole genome shotgun (WGS) entry which is preliminary data.</text>
</comment>
<keyword evidence="3 6" id="KW-1133">Transmembrane helix</keyword>
<comment type="subcellular location">
    <subcellularLocation>
        <location evidence="1">Membrane</location>
        <topology evidence="1">Multi-pass membrane protein</topology>
    </subcellularLocation>
</comment>
<dbReference type="Pfam" id="PF06271">
    <property type="entry name" value="RDD"/>
    <property type="match status" value="1"/>
</dbReference>
<keyword evidence="9" id="KW-1185">Reference proteome</keyword>
<keyword evidence="2 6" id="KW-0812">Transmembrane</keyword>
<sequence>MNQPFDPHDRPAPQPYYEARPEQPAGYAVQPYQPMPVAQYPAAQLSYPTQFQPALVSAAGRLGARLLDTLLLVVTFGIGWLIWSMVTWSNGQTPAKQLLGQVVADANTGEAFDWGRMALRCFVIEGLLGMLLNAVSCGIYFWVDALMVFGDRQRTLHDRMAGSIVRHR</sequence>
<feature type="transmembrane region" description="Helical" evidence="6">
    <location>
        <begin position="127"/>
        <end position="150"/>
    </location>
</feature>
<evidence type="ECO:0000256" key="2">
    <source>
        <dbReference type="ARBA" id="ARBA00022692"/>
    </source>
</evidence>